<dbReference type="Gene3D" id="3.60.60.10">
    <property type="entry name" value="Penicillin V Acylase, Chain A"/>
    <property type="match status" value="1"/>
</dbReference>
<evidence type="ECO:0000259" key="3">
    <source>
        <dbReference type="Pfam" id="PF02275"/>
    </source>
</evidence>
<name>A0ABR1G7E0_AURAN</name>
<sequence>MELGIPLTEKETNSLWSLVTTARGAQLGEQTLPLGFVAIAGAFHNESSLGLVAEGMNEKGLTVSVQTLRGAEYQKKNDDTPALKFTDVAPYLLGSCTVVGDVAAALAKVTVVDSEPMGDVMQRAHWSVADAAGSSVVVEYVGGALRLHDNSRLGVLTNDPPFEWHLQHLDQWAGYDTREYQAAWGLEAVDVEGGATVPAVASHGLNTRMLPGGYTPPDRFVKMFLLRETAVAHEAPKTADDAVAVAAGLVNTVHIVRGTVPKLSKVDGYEWTNWAVLKLPGKRQFLVRPYNDMQWRRVDLTALDFSGKAYADVPLYRDLDAGIADVAF</sequence>
<evidence type="ECO:0000256" key="2">
    <source>
        <dbReference type="ARBA" id="ARBA00022801"/>
    </source>
</evidence>
<dbReference type="SUPFAM" id="SSF56235">
    <property type="entry name" value="N-terminal nucleophile aminohydrolases (Ntn hydrolases)"/>
    <property type="match status" value="1"/>
</dbReference>
<evidence type="ECO:0000313" key="4">
    <source>
        <dbReference type="EMBL" id="KAK7249251.1"/>
    </source>
</evidence>
<proteinExistence type="inferred from homology"/>
<dbReference type="PANTHER" id="PTHR35527:SF2">
    <property type="entry name" value="HYDROLASE"/>
    <property type="match status" value="1"/>
</dbReference>
<accession>A0ABR1G7E0</accession>
<protein>
    <recommendedName>
        <fullName evidence="3">Choloylglycine hydrolase/NAAA C-terminal domain-containing protein</fullName>
    </recommendedName>
</protein>
<reference evidence="4 5" key="1">
    <citation type="submission" date="2024-03" db="EMBL/GenBank/DDBJ databases">
        <title>Aureococcus anophagefferens CCMP1851 and Kratosvirus quantuckense: Draft genome of a second virus-susceptible host strain in the model system.</title>
        <authorList>
            <person name="Chase E."/>
            <person name="Truchon A.R."/>
            <person name="Schepens W."/>
            <person name="Wilhelm S.W."/>
        </authorList>
    </citation>
    <scope>NUCLEOTIDE SEQUENCE [LARGE SCALE GENOMIC DNA]</scope>
    <source>
        <strain evidence="4 5">CCMP1851</strain>
    </source>
</reference>
<keyword evidence="2" id="KW-0378">Hydrolase</keyword>
<dbReference type="InterPro" id="IPR029055">
    <property type="entry name" value="Ntn_hydrolases_N"/>
</dbReference>
<evidence type="ECO:0000313" key="5">
    <source>
        <dbReference type="Proteomes" id="UP001363151"/>
    </source>
</evidence>
<keyword evidence="5" id="KW-1185">Reference proteome</keyword>
<gene>
    <name evidence="4" type="ORF">SO694_00046250</name>
</gene>
<dbReference type="Proteomes" id="UP001363151">
    <property type="component" value="Unassembled WGS sequence"/>
</dbReference>
<feature type="domain" description="Choloylglycine hydrolase/NAAA C-terminal" evidence="3">
    <location>
        <begin position="38"/>
        <end position="305"/>
    </location>
</feature>
<evidence type="ECO:0000256" key="1">
    <source>
        <dbReference type="ARBA" id="ARBA00006625"/>
    </source>
</evidence>
<dbReference type="InterPro" id="IPR029132">
    <property type="entry name" value="CBAH/NAAA_C"/>
</dbReference>
<dbReference type="EMBL" id="JBBJCI010000081">
    <property type="protein sequence ID" value="KAK7249251.1"/>
    <property type="molecule type" value="Genomic_DNA"/>
</dbReference>
<dbReference type="InterPro" id="IPR052193">
    <property type="entry name" value="Peptidase_C59"/>
</dbReference>
<comment type="similarity">
    <text evidence="1">Belongs to the peptidase C59 family.</text>
</comment>
<dbReference type="Pfam" id="PF02275">
    <property type="entry name" value="CBAH"/>
    <property type="match status" value="1"/>
</dbReference>
<dbReference type="PANTHER" id="PTHR35527">
    <property type="entry name" value="CHOLOYLGLYCINE HYDROLASE"/>
    <property type="match status" value="1"/>
</dbReference>
<comment type="caution">
    <text evidence="4">The sequence shown here is derived from an EMBL/GenBank/DDBJ whole genome shotgun (WGS) entry which is preliminary data.</text>
</comment>
<organism evidence="4 5">
    <name type="scientific">Aureococcus anophagefferens</name>
    <name type="common">Harmful bloom alga</name>
    <dbReference type="NCBI Taxonomy" id="44056"/>
    <lineage>
        <taxon>Eukaryota</taxon>
        <taxon>Sar</taxon>
        <taxon>Stramenopiles</taxon>
        <taxon>Ochrophyta</taxon>
        <taxon>Pelagophyceae</taxon>
        <taxon>Pelagomonadales</taxon>
        <taxon>Pelagomonadaceae</taxon>
        <taxon>Aureococcus</taxon>
    </lineage>
</organism>